<reference evidence="4 5" key="1">
    <citation type="submission" date="2024-01" db="EMBL/GenBank/DDBJ databases">
        <title>Niabella digestum sp. nov., isolated from waste digestion system.</title>
        <authorList>
            <person name="Zhang L."/>
        </authorList>
    </citation>
    <scope>NUCLEOTIDE SEQUENCE [LARGE SCALE GENOMIC DNA]</scope>
    <source>
        <strain evidence="4 5">A18</strain>
    </source>
</reference>
<accession>A0ABU7RH88</accession>
<dbReference type="PROSITE" id="PS00012">
    <property type="entry name" value="PHOSPHOPANTETHEINE"/>
    <property type="match status" value="1"/>
</dbReference>
<comment type="caution">
    <text evidence="4">The sequence shown here is derived from an EMBL/GenBank/DDBJ whole genome shotgun (WGS) entry which is preliminary data.</text>
</comment>
<keyword evidence="1" id="KW-0596">Phosphopantetheine</keyword>
<evidence type="ECO:0000313" key="4">
    <source>
        <dbReference type="EMBL" id="MEE6187321.1"/>
    </source>
</evidence>
<dbReference type="EMBL" id="JAZGLY010000004">
    <property type="protein sequence ID" value="MEE6187321.1"/>
    <property type="molecule type" value="Genomic_DNA"/>
</dbReference>
<gene>
    <name evidence="4" type="ORF">V2H41_08555</name>
</gene>
<evidence type="ECO:0000313" key="5">
    <source>
        <dbReference type="Proteomes" id="UP001357452"/>
    </source>
</evidence>
<dbReference type="Proteomes" id="UP001357452">
    <property type="component" value="Unassembled WGS sequence"/>
</dbReference>
<name>A0ABU7RH88_9BACT</name>
<feature type="domain" description="Carrier" evidence="3">
    <location>
        <begin position="1"/>
        <end position="85"/>
    </location>
</feature>
<dbReference type="Pfam" id="PF00550">
    <property type="entry name" value="PP-binding"/>
    <property type="match status" value="1"/>
</dbReference>
<organism evidence="4 5">
    <name type="scientific">Niabella digestorum</name>
    <dbReference type="NCBI Taxonomy" id="3117701"/>
    <lineage>
        <taxon>Bacteria</taxon>
        <taxon>Pseudomonadati</taxon>
        <taxon>Bacteroidota</taxon>
        <taxon>Chitinophagia</taxon>
        <taxon>Chitinophagales</taxon>
        <taxon>Chitinophagaceae</taxon>
        <taxon>Niabella</taxon>
    </lineage>
</organism>
<dbReference type="RefSeq" id="WP_330974730.1">
    <property type="nucleotide sequence ID" value="NZ_JAZGLY010000004.1"/>
</dbReference>
<dbReference type="InterPro" id="IPR009081">
    <property type="entry name" value="PP-bd_ACP"/>
</dbReference>
<dbReference type="InterPro" id="IPR036736">
    <property type="entry name" value="ACP-like_sf"/>
</dbReference>
<dbReference type="SUPFAM" id="SSF47336">
    <property type="entry name" value="ACP-like"/>
    <property type="match status" value="1"/>
</dbReference>
<dbReference type="Gene3D" id="1.10.1200.10">
    <property type="entry name" value="ACP-like"/>
    <property type="match status" value="1"/>
</dbReference>
<evidence type="ECO:0000256" key="2">
    <source>
        <dbReference type="ARBA" id="ARBA00022553"/>
    </source>
</evidence>
<evidence type="ECO:0000259" key="3">
    <source>
        <dbReference type="PROSITE" id="PS50075"/>
    </source>
</evidence>
<keyword evidence="2" id="KW-0597">Phosphoprotein</keyword>
<sequence length="90" mass="10189">MERNELIQQLKEQIIKQLNLVDKKPEDIGDDDPLFVEGLGLDSIDALELIVLLQQEYNIKLNNAEEGQSIFRSVSTMADYILERQAGSAN</sequence>
<keyword evidence="5" id="KW-1185">Reference proteome</keyword>
<dbReference type="PROSITE" id="PS50075">
    <property type="entry name" value="CARRIER"/>
    <property type="match status" value="1"/>
</dbReference>
<evidence type="ECO:0000256" key="1">
    <source>
        <dbReference type="ARBA" id="ARBA00022450"/>
    </source>
</evidence>
<proteinExistence type="predicted"/>
<dbReference type="InterPro" id="IPR006162">
    <property type="entry name" value="Ppantetheine_attach_site"/>
</dbReference>
<protein>
    <submittedName>
        <fullName evidence="4">Phosphopantetheine-binding protein</fullName>
    </submittedName>
</protein>